<evidence type="ECO:0000313" key="2">
    <source>
        <dbReference type="Proteomes" id="UP001597469"/>
    </source>
</evidence>
<proteinExistence type="predicted"/>
<evidence type="ECO:0000313" key="1">
    <source>
        <dbReference type="EMBL" id="MFD2571593.1"/>
    </source>
</evidence>
<protein>
    <submittedName>
        <fullName evidence="1">Uncharacterized protein</fullName>
    </submittedName>
</protein>
<dbReference type="RefSeq" id="WP_381523601.1">
    <property type="nucleotide sequence ID" value="NZ_JBHULN010000007.1"/>
</dbReference>
<dbReference type="EMBL" id="JBHULN010000007">
    <property type="protein sequence ID" value="MFD2571593.1"/>
    <property type="molecule type" value="Genomic_DNA"/>
</dbReference>
<gene>
    <name evidence="1" type="ORF">ACFSUS_13190</name>
</gene>
<reference evidence="2" key="1">
    <citation type="journal article" date="2019" name="Int. J. Syst. Evol. Microbiol.">
        <title>The Global Catalogue of Microorganisms (GCM) 10K type strain sequencing project: providing services to taxonomists for standard genome sequencing and annotation.</title>
        <authorList>
            <consortium name="The Broad Institute Genomics Platform"/>
            <consortium name="The Broad Institute Genome Sequencing Center for Infectious Disease"/>
            <person name="Wu L."/>
            <person name="Ma J."/>
        </authorList>
    </citation>
    <scope>NUCLEOTIDE SEQUENCE [LARGE SCALE GENOMIC DNA]</scope>
    <source>
        <strain evidence="2">KCTC 42805</strain>
    </source>
</reference>
<sequence>MWIWWINEPDRLTATTLCYLDNFNPPDICVSNISCWEVAKLVEKGRLELAEDLAN</sequence>
<dbReference type="Proteomes" id="UP001597469">
    <property type="component" value="Unassembled WGS sequence"/>
</dbReference>
<organism evidence="1 2">
    <name type="scientific">Spirosoma soli</name>
    <dbReference type="NCBI Taxonomy" id="1770529"/>
    <lineage>
        <taxon>Bacteria</taxon>
        <taxon>Pseudomonadati</taxon>
        <taxon>Bacteroidota</taxon>
        <taxon>Cytophagia</taxon>
        <taxon>Cytophagales</taxon>
        <taxon>Cytophagaceae</taxon>
        <taxon>Spirosoma</taxon>
    </lineage>
</organism>
<comment type="caution">
    <text evidence="1">The sequence shown here is derived from an EMBL/GenBank/DDBJ whole genome shotgun (WGS) entry which is preliminary data.</text>
</comment>
<keyword evidence="2" id="KW-1185">Reference proteome</keyword>
<accession>A0ABW5M3K7</accession>
<name>A0ABW5M3K7_9BACT</name>